<dbReference type="InterPro" id="IPR036388">
    <property type="entry name" value="WH-like_DNA-bd_sf"/>
</dbReference>
<reference evidence="3 4" key="1">
    <citation type="journal article" date="2006" name="J. Bacteriol.">
        <title>The genome sequence of the obligately chemolithoautotrophic, facultatively anaerobic bacterium Thiobacillus denitrificans.</title>
        <authorList>
            <person name="Beller H.R."/>
            <person name="Chain P.S."/>
            <person name="Letain T.E."/>
            <person name="Chakicherla A."/>
            <person name="Larimer F.W."/>
            <person name="Richardson P.M."/>
            <person name="Coleman M.A."/>
            <person name="Wood A.P."/>
            <person name="Kelly D.P."/>
        </authorList>
    </citation>
    <scope>NUCLEOTIDE SEQUENCE [LARGE SCALE GENOMIC DNA]</scope>
    <source>
        <strain evidence="3 4">ATCC 25259</strain>
    </source>
</reference>
<organism evidence="3 4">
    <name type="scientific">Thiobacillus denitrificans (strain ATCC 25259 / T1)</name>
    <dbReference type="NCBI Taxonomy" id="292415"/>
    <lineage>
        <taxon>Bacteria</taxon>
        <taxon>Pseudomonadati</taxon>
        <taxon>Pseudomonadota</taxon>
        <taxon>Betaproteobacteria</taxon>
        <taxon>Nitrosomonadales</taxon>
        <taxon>Thiobacillaceae</taxon>
        <taxon>Thiobacillus</taxon>
    </lineage>
</organism>
<dbReference type="GO" id="GO:0003700">
    <property type="term" value="F:DNA-binding transcription factor activity"/>
    <property type="evidence" value="ECO:0007669"/>
    <property type="project" value="InterPro"/>
</dbReference>
<dbReference type="PANTHER" id="PTHR43031">
    <property type="entry name" value="FAD-DEPENDENT OXIDOREDUCTASE"/>
    <property type="match status" value="1"/>
</dbReference>
<dbReference type="SMART" id="SM00418">
    <property type="entry name" value="HTH_ARSR"/>
    <property type="match status" value="1"/>
</dbReference>
<evidence type="ECO:0000313" key="3">
    <source>
        <dbReference type="EMBL" id="AAZ98689.1"/>
    </source>
</evidence>
<sequence length="227" mass="24889">MSPSMTPKKKLFEQFARVAKSLASSNRLELLEALAQGERSVDALAQATGMSVANTSHHLQILRDSGLAESRKEGLQVIYRLSDDQIPVLLGSISRIAEKHLAEVDRIVREHFDVRDTLTPVGRSELLARVKDGGAMVIDVRPAAEYQAGHIPGAVNIPIDELPHHLEALPQGQEIVAYCRGPYCMLAFDAVATLRQAGYQARRLEDGFPEWKAESFPVDTGTPDAEP</sequence>
<dbReference type="KEGG" id="tbd:Tbd_2736"/>
<dbReference type="FunFam" id="3.40.250.10:FF:000039">
    <property type="entry name" value="ArsR family transcriptional regulator"/>
    <property type="match status" value="1"/>
</dbReference>
<feature type="domain" description="HTH arsR-type" evidence="2">
    <location>
        <begin position="7"/>
        <end position="101"/>
    </location>
</feature>
<name>Q3SFC3_THIDA</name>
<evidence type="ECO:0000259" key="2">
    <source>
        <dbReference type="PROSITE" id="PS50987"/>
    </source>
</evidence>
<dbReference type="InterPro" id="IPR001845">
    <property type="entry name" value="HTH_ArsR_DNA-bd_dom"/>
</dbReference>
<gene>
    <name evidence="3" type="ordered locus">Tbd_2736</name>
</gene>
<dbReference type="Gene3D" id="1.10.10.10">
    <property type="entry name" value="Winged helix-like DNA-binding domain superfamily/Winged helix DNA-binding domain"/>
    <property type="match status" value="1"/>
</dbReference>
<keyword evidence="4" id="KW-1185">Reference proteome</keyword>
<dbReference type="EMBL" id="CP000116">
    <property type="protein sequence ID" value="AAZ98689.1"/>
    <property type="molecule type" value="Genomic_DNA"/>
</dbReference>
<dbReference type="InterPro" id="IPR001763">
    <property type="entry name" value="Rhodanese-like_dom"/>
</dbReference>
<dbReference type="Pfam" id="PF01022">
    <property type="entry name" value="HTH_5"/>
    <property type="match status" value="1"/>
</dbReference>
<dbReference type="SUPFAM" id="SSF52821">
    <property type="entry name" value="Rhodanese/Cell cycle control phosphatase"/>
    <property type="match status" value="1"/>
</dbReference>
<dbReference type="HOGENOM" id="CLU_108527_0_0_4"/>
<feature type="domain" description="Rhodanese" evidence="1">
    <location>
        <begin position="131"/>
        <end position="220"/>
    </location>
</feature>
<dbReference type="CDD" id="cd00158">
    <property type="entry name" value="RHOD"/>
    <property type="match status" value="1"/>
</dbReference>
<dbReference type="InterPro" id="IPR001307">
    <property type="entry name" value="Thiosulphate_STrfase_CS"/>
</dbReference>
<dbReference type="SUPFAM" id="SSF46785">
    <property type="entry name" value="Winged helix' DNA-binding domain"/>
    <property type="match status" value="1"/>
</dbReference>
<accession>Q3SFC3</accession>
<evidence type="ECO:0000313" key="4">
    <source>
        <dbReference type="Proteomes" id="UP000008291"/>
    </source>
</evidence>
<evidence type="ECO:0000259" key="1">
    <source>
        <dbReference type="PROSITE" id="PS50206"/>
    </source>
</evidence>
<dbReference type="NCBIfam" id="NF033788">
    <property type="entry name" value="HTH_metalloreg"/>
    <property type="match status" value="1"/>
</dbReference>
<dbReference type="AlphaFoldDB" id="Q3SFC3"/>
<dbReference type="RefSeq" id="WP_011313248.1">
    <property type="nucleotide sequence ID" value="NC_007404.1"/>
</dbReference>
<dbReference type="PROSITE" id="PS50206">
    <property type="entry name" value="RHODANESE_3"/>
    <property type="match status" value="1"/>
</dbReference>
<dbReference type="PRINTS" id="PR00778">
    <property type="entry name" value="HTHARSR"/>
</dbReference>
<dbReference type="PANTHER" id="PTHR43031:SF1">
    <property type="entry name" value="PYRIDINE NUCLEOTIDE-DISULPHIDE OXIDOREDUCTASE"/>
    <property type="match status" value="1"/>
</dbReference>
<proteinExistence type="predicted"/>
<dbReference type="InterPro" id="IPR036873">
    <property type="entry name" value="Rhodanese-like_dom_sf"/>
</dbReference>
<dbReference type="eggNOG" id="COG0607">
    <property type="taxonomic scope" value="Bacteria"/>
</dbReference>
<dbReference type="Pfam" id="PF00581">
    <property type="entry name" value="Rhodanese"/>
    <property type="match status" value="1"/>
</dbReference>
<dbReference type="Proteomes" id="UP000008291">
    <property type="component" value="Chromosome"/>
</dbReference>
<dbReference type="CDD" id="cd00090">
    <property type="entry name" value="HTH_ARSR"/>
    <property type="match status" value="1"/>
</dbReference>
<dbReference type="GO" id="GO:0004792">
    <property type="term" value="F:thiosulfate-cyanide sulfurtransferase activity"/>
    <property type="evidence" value="ECO:0007669"/>
    <property type="project" value="InterPro"/>
</dbReference>
<dbReference type="SMART" id="SM00450">
    <property type="entry name" value="RHOD"/>
    <property type="match status" value="1"/>
</dbReference>
<protein>
    <submittedName>
        <fullName evidence="3">Rhodanese-like protein</fullName>
    </submittedName>
</protein>
<dbReference type="STRING" id="292415.Tbd_2736"/>
<dbReference type="InterPro" id="IPR011991">
    <property type="entry name" value="ArsR-like_HTH"/>
</dbReference>
<dbReference type="PROSITE" id="PS00380">
    <property type="entry name" value="RHODANESE_1"/>
    <property type="match status" value="1"/>
</dbReference>
<dbReference type="Gene3D" id="3.40.250.10">
    <property type="entry name" value="Rhodanese-like domain"/>
    <property type="match status" value="1"/>
</dbReference>
<dbReference type="InterPro" id="IPR050229">
    <property type="entry name" value="GlpE_sulfurtransferase"/>
</dbReference>
<dbReference type="PROSITE" id="PS50987">
    <property type="entry name" value="HTH_ARSR_2"/>
    <property type="match status" value="1"/>
</dbReference>
<dbReference type="eggNOG" id="COG0640">
    <property type="taxonomic scope" value="Bacteria"/>
</dbReference>
<dbReference type="InterPro" id="IPR036390">
    <property type="entry name" value="WH_DNA-bd_sf"/>
</dbReference>